<name>A0ABN6NX02_9PROT</name>
<dbReference type="Gene3D" id="3.40.1010.10">
    <property type="entry name" value="Cobalt-precorrin-4 Transmethylase, Domain 1"/>
    <property type="match status" value="1"/>
</dbReference>
<dbReference type="SUPFAM" id="SSF53790">
    <property type="entry name" value="Tetrapyrrole methylase"/>
    <property type="match status" value="1"/>
</dbReference>
<dbReference type="PANTHER" id="PTHR45790:SF3">
    <property type="entry name" value="S-ADENOSYL-L-METHIONINE-DEPENDENT UROPORPHYRINOGEN III METHYLTRANSFERASE, CHLOROPLASTIC"/>
    <property type="match status" value="1"/>
</dbReference>
<dbReference type="RefSeq" id="WP_244457861.1">
    <property type="nucleotide sequence ID" value="NZ_AP025637.1"/>
</dbReference>
<dbReference type="InterPro" id="IPR014777">
    <property type="entry name" value="4pyrrole_Mease_sub1"/>
</dbReference>
<dbReference type="InterPro" id="IPR000878">
    <property type="entry name" value="4pyrrol_Mease"/>
</dbReference>
<feature type="domain" description="Tetrapyrrole methylase" evidence="9">
    <location>
        <begin position="15"/>
        <end position="224"/>
    </location>
</feature>
<dbReference type="Pfam" id="PF00590">
    <property type="entry name" value="TP_methylase"/>
    <property type="match status" value="1"/>
</dbReference>
<keyword evidence="3 8" id="KW-0489">Methyltransferase</keyword>
<keyword evidence="4 8" id="KW-0808">Transferase</keyword>
<evidence type="ECO:0000256" key="3">
    <source>
        <dbReference type="ARBA" id="ARBA00022603"/>
    </source>
</evidence>
<accession>A0ABN6NX02</accession>
<dbReference type="NCBIfam" id="TIGR01469">
    <property type="entry name" value="cobA_cysG_Cterm"/>
    <property type="match status" value="1"/>
</dbReference>
<dbReference type="InterPro" id="IPR003043">
    <property type="entry name" value="Uropor_MeTrfase_CS"/>
</dbReference>
<dbReference type="EMBL" id="AP025637">
    <property type="protein sequence ID" value="BDG70536.1"/>
    <property type="molecule type" value="Genomic_DNA"/>
</dbReference>
<evidence type="ECO:0000259" key="9">
    <source>
        <dbReference type="Pfam" id="PF00590"/>
    </source>
</evidence>
<evidence type="ECO:0000256" key="8">
    <source>
        <dbReference type="RuleBase" id="RU003960"/>
    </source>
</evidence>
<comment type="pathway">
    <text evidence="7">Porphyrin-containing compound metabolism; siroheme biosynthesis; precorrin-2 from uroporphyrinogen III: step 1/1.</text>
</comment>
<evidence type="ECO:0000256" key="4">
    <source>
        <dbReference type="ARBA" id="ARBA00022679"/>
    </source>
</evidence>
<evidence type="ECO:0000256" key="7">
    <source>
        <dbReference type="ARBA" id="ARBA00025705"/>
    </source>
</evidence>
<evidence type="ECO:0000313" key="11">
    <source>
        <dbReference type="Proteomes" id="UP000831327"/>
    </source>
</evidence>
<keyword evidence="5" id="KW-0949">S-adenosyl-L-methionine</keyword>
<proteinExistence type="inferred from homology"/>
<dbReference type="EC" id="2.1.1.107" evidence="2"/>
<evidence type="ECO:0000256" key="1">
    <source>
        <dbReference type="ARBA" id="ARBA00005879"/>
    </source>
</evidence>
<sequence length="268" mass="26918">MGYLAATDAPRPGEVWLVGAGPGDPDLLTLRAATALRQADLVLHDALPGRDVLRLVRPGATIIAVGKRKAVQATPQASIISRMIAGARAGQRVVRLKGGDPFLFGRGGEEAIALTAAGIPWRIVPGVTAGTAAPAAAGIPVTHRGVASAVTFVTGHDETGRLPESVDWDALARSGATLVAFMALTALDEIAVRLLAAGMSPGTPVAIVSHASMPSETTLTTTLGACTLAARRAGVPTPALVVIGQVAAGVGVLGAAAVARAPRDAVAR</sequence>
<dbReference type="Proteomes" id="UP000831327">
    <property type="component" value="Chromosome"/>
</dbReference>
<dbReference type="NCBIfam" id="NF004790">
    <property type="entry name" value="PRK06136.1"/>
    <property type="match status" value="1"/>
</dbReference>
<evidence type="ECO:0000313" key="10">
    <source>
        <dbReference type="EMBL" id="BDG70536.1"/>
    </source>
</evidence>
<dbReference type="InterPro" id="IPR006366">
    <property type="entry name" value="CobA/CysG_C"/>
</dbReference>
<reference evidence="10 11" key="1">
    <citation type="journal article" date="2016" name="Microbes Environ.">
        <title>Phylogenetically diverse aerobic anoxygenic phototrophic bacteria isolated from epilithic biofilms in Tama river, Japan.</title>
        <authorList>
            <person name="Hirose S."/>
            <person name="Matsuura K."/>
            <person name="Haruta S."/>
        </authorList>
    </citation>
    <scope>NUCLEOTIDE SEQUENCE [LARGE SCALE GENOMIC DNA]</scope>
    <source>
        <strain evidence="10 11">S08</strain>
    </source>
</reference>
<dbReference type="PROSITE" id="PS00839">
    <property type="entry name" value="SUMT_1"/>
    <property type="match status" value="1"/>
</dbReference>
<dbReference type="InterPro" id="IPR050161">
    <property type="entry name" value="Siro_Cobalamin_biosynth"/>
</dbReference>
<evidence type="ECO:0000256" key="5">
    <source>
        <dbReference type="ARBA" id="ARBA00022691"/>
    </source>
</evidence>
<dbReference type="PROSITE" id="PS00840">
    <property type="entry name" value="SUMT_2"/>
    <property type="match status" value="1"/>
</dbReference>
<protein>
    <recommendedName>
        <fullName evidence="2">uroporphyrinogen-III C-methyltransferase</fullName>
        <ecNumber evidence="2">2.1.1.107</ecNumber>
    </recommendedName>
</protein>
<organism evidence="10 11">
    <name type="scientific">Roseomonas fluvialis</name>
    <dbReference type="NCBI Taxonomy" id="1750527"/>
    <lineage>
        <taxon>Bacteria</taxon>
        <taxon>Pseudomonadati</taxon>
        <taxon>Pseudomonadota</taxon>
        <taxon>Alphaproteobacteria</taxon>
        <taxon>Acetobacterales</taxon>
        <taxon>Roseomonadaceae</taxon>
        <taxon>Roseomonas</taxon>
    </lineage>
</organism>
<dbReference type="PANTHER" id="PTHR45790">
    <property type="entry name" value="SIROHEME SYNTHASE-RELATED"/>
    <property type="match status" value="1"/>
</dbReference>
<keyword evidence="11" id="KW-1185">Reference proteome</keyword>
<dbReference type="Gene3D" id="3.30.950.10">
    <property type="entry name" value="Methyltransferase, Cobalt-precorrin-4 Transmethylase, Domain 2"/>
    <property type="match status" value="1"/>
</dbReference>
<dbReference type="CDD" id="cd11642">
    <property type="entry name" value="SUMT"/>
    <property type="match status" value="1"/>
</dbReference>
<dbReference type="InterPro" id="IPR014776">
    <property type="entry name" value="4pyrrole_Mease_sub2"/>
</dbReference>
<evidence type="ECO:0000256" key="6">
    <source>
        <dbReference type="ARBA" id="ARBA00023244"/>
    </source>
</evidence>
<keyword evidence="6" id="KW-0627">Porphyrin biosynthesis</keyword>
<comment type="similarity">
    <text evidence="1 8">Belongs to the precorrin methyltransferase family.</text>
</comment>
<evidence type="ECO:0000256" key="2">
    <source>
        <dbReference type="ARBA" id="ARBA00012162"/>
    </source>
</evidence>
<dbReference type="InterPro" id="IPR035996">
    <property type="entry name" value="4pyrrol_Methylase_sf"/>
</dbReference>
<gene>
    <name evidence="10" type="primary">cobA</name>
    <name evidence="10" type="ORF">Rmf_04650</name>
</gene>